<dbReference type="RefSeq" id="WP_128357982.1">
    <property type="nucleotide sequence ID" value="NZ_CP053840.1"/>
</dbReference>
<dbReference type="SUPFAM" id="SSF109604">
    <property type="entry name" value="HD-domain/PDEase-like"/>
    <property type="match status" value="1"/>
</dbReference>
<dbReference type="AlphaFoldDB" id="A0AAE7E424"/>
<keyword evidence="3" id="KW-1185">Reference proteome</keyword>
<accession>A0AAE7E424</accession>
<sequence>MKLKRVFKKEFFITLFIKQNKWHRFGVLVHTLAVVVQVLKAKEYKMIPAAFLHDVGKPYVAFQNEKDKITNEYSFHNHEEMSYHIIKNWKLSEYTKKLVRYHYLFRGMQKAQEKNHMGRYSRMKRSFDSLDEEFISDLKLFMKFDDMGKISFFKTKDNI</sequence>
<name>A0AAE7E424_9BACT</name>
<gene>
    <name evidence="2" type="ORF">AVENP_1909</name>
</gene>
<evidence type="ECO:0000313" key="2">
    <source>
        <dbReference type="EMBL" id="QKF67450.1"/>
    </source>
</evidence>
<reference evidence="2 3" key="1">
    <citation type="submission" date="2020-05" db="EMBL/GenBank/DDBJ databases">
        <title>Complete genome sequencing of Campylobacter and Arcobacter type strains.</title>
        <authorList>
            <person name="Miller W.G."/>
            <person name="Yee E."/>
        </authorList>
    </citation>
    <scope>NUCLEOTIDE SEQUENCE [LARGE SCALE GENOMIC DNA]</scope>
    <source>
        <strain evidence="2 3">LMG 26156</strain>
    </source>
</reference>
<protein>
    <recommendedName>
        <fullName evidence="1">HD domain-containing protein</fullName>
    </recommendedName>
</protein>
<dbReference type="Pfam" id="PF01966">
    <property type="entry name" value="HD"/>
    <property type="match status" value="1"/>
</dbReference>
<organism evidence="2 3">
    <name type="scientific">Arcobacter venerupis</name>
    <dbReference type="NCBI Taxonomy" id="1054033"/>
    <lineage>
        <taxon>Bacteria</taxon>
        <taxon>Pseudomonadati</taxon>
        <taxon>Campylobacterota</taxon>
        <taxon>Epsilonproteobacteria</taxon>
        <taxon>Campylobacterales</taxon>
        <taxon>Arcobacteraceae</taxon>
        <taxon>Arcobacter</taxon>
    </lineage>
</organism>
<dbReference type="Proteomes" id="UP000503482">
    <property type="component" value="Chromosome"/>
</dbReference>
<dbReference type="InterPro" id="IPR006674">
    <property type="entry name" value="HD_domain"/>
</dbReference>
<feature type="domain" description="HD" evidence="1">
    <location>
        <begin position="45"/>
        <end position="106"/>
    </location>
</feature>
<evidence type="ECO:0000313" key="3">
    <source>
        <dbReference type="Proteomes" id="UP000503482"/>
    </source>
</evidence>
<dbReference type="KEGG" id="avp:AVENP_1909"/>
<dbReference type="EMBL" id="CP053840">
    <property type="protein sequence ID" value="QKF67450.1"/>
    <property type="molecule type" value="Genomic_DNA"/>
</dbReference>
<evidence type="ECO:0000259" key="1">
    <source>
        <dbReference type="Pfam" id="PF01966"/>
    </source>
</evidence>
<proteinExistence type="predicted"/>
<dbReference type="Gene3D" id="1.10.3210.10">
    <property type="entry name" value="Hypothetical protein af1432"/>
    <property type="match status" value="1"/>
</dbReference>